<dbReference type="CDD" id="cd01144">
    <property type="entry name" value="BtuF"/>
    <property type="match status" value="1"/>
</dbReference>
<protein>
    <submittedName>
        <fullName evidence="5">Cobalamin-binding protein</fullName>
    </submittedName>
</protein>
<dbReference type="RefSeq" id="WP_119952499.1">
    <property type="nucleotide sequence ID" value="NZ_QYUR01000002.1"/>
</dbReference>
<organism evidence="5 6">
    <name type="scientific">Pseudomonas cavernicola</name>
    <dbReference type="NCBI Taxonomy" id="2320866"/>
    <lineage>
        <taxon>Bacteria</taxon>
        <taxon>Pseudomonadati</taxon>
        <taxon>Pseudomonadota</taxon>
        <taxon>Gammaproteobacteria</taxon>
        <taxon>Pseudomonadales</taxon>
        <taxon>Pseudomonadaceae</taxon>
        <taxon>Pseudomonas</taxon>
    </lineage>
</organism>
<dbReference type="OrthoDB" id="6495095at2"/>
<dbReference type="InterPro" id="IPR050902">
    <property type="entry name" value="ABC_Transporter_SBP"/>
</dbReference>
<feature type="signal peptide" evidence="3">
    <location>
        <begin position="1"/>
        <end position="18"/>
    </location>
</feature>
<keyword evidence="6" id="KW-1185">Reference proteome</keyword>
<evidence type="ECO:0000313" key="5">
    <source>
        <dbReference type="EMBL" id="RJG12157.1"/>
    </source>
</evidence>
<sequence length="265" mass="29310">MRPLLACLLLALAWPAAAFERVVSLAPSLSEIMLELDAAGLLVGVLDGGERPAALAHLPSVGRYGQLELESLLALKPDLLLLWPDSVSASQREQLKRFGIALYEAEPHSLEELGQQVLELGHRLDRAQRAEQLAAGFQARLSELRQRYRRAVPLRVFYQIWDTPLYTIGSRQIIGDALRVCGAENVFDDLPLPAPQVSVEAVLARDPQVILLSSPGLAAAWQAWPQLTAVQRRQVWVIPDKGLERPSLQMLDATEKLCQQLSRVP</sequence>
<reference evidence="5 6" key="1">
    <citation type="submission" date="2018-09" db="EMBL/GenBank/DDBJ databases">
        <authorList>
            <person name="Zhu H."/>
        </authorList>
    </citation>
    <scope>NUCLEOTIDE SEQUENCE [LARGE SCALE GENOMIC DNA]</scope>
    <source>
        <strain evidence="5 6">K1S02-6</strain>
    </source>
</reference>
<dbReference type="EMBL" id="QYUR01000002">
    <property type="protein sequence ID" value="RJG12157.1"/>
    <property type="molecule type" value="Genomic_DNA"/>
</dbReference>
<feature type="domain" description="Fe/B12 periplasmic-binding" evidence="4">
    <location>
        <begin position="21"/>
        <end position="265"/>
    </location>
</feature>
<evidence type="ECO:0000256" key="2">
    <source>
        <dbReference type="SAM" id="Coils"/>
    </source>
</evidence>
<dbReference type="PROSITE" id="PS50983">
    <property type="entry name" value="FE_B12_PBP"/>
    <property type="match status" value="1"/>
</dbReference>
<dbReference type="SUPFAM" id="SSF53807">
    <property type="entry name" value="Helical backbone' metal receptor"/>
    <property type="match status" value="1"/>
</dbReference>
<evidence type="ECO:0000313" key="6">
    <source>
        <dbReference type="Proteomes" id="UP000284021"/>
    </source>
</evidence>
<proteinExistence type="predicted"/>
<dbReference type="InterPro" id="IPR002491">
    <property type="entry name" value="ABC_transptr_periplasmic_BD"/>
</dbReference>
<keyword evidence="2" id="KW-0175">Coiled coil</keyword>
<evidence type="ECO:0000256" key="3">
    <source>
        <dbReference type="SAM" id="SignalP"/>
    </source>
</evidence>
<name>A0A418XI91_9PSED</name>
<gene>
    <name evidence="5" type="ORF">D3879_02205</name>
</gene>
<dbReference type="PANTHER" id="PTHR30535:SF34">
    <property type="entry name" value="MOLYBDATE-BINDING PROTEIN MOLA"/>
    <property type="match status" value="1"/>
</dbReference>
<dbReference type="InterPro" id="IPR054828">
    <property type="entry name" value="Vit_B12_bind_prot"/>
</dbReference>
<dbReference type="Proteomes" id="UP000284021">
    <property type="component" value="Unassembled WGS sequence"/>
</dbReference>
<dbReference type="Pfam" id="PF01497">
    <property type="entry name" value="Peripla_BP_2"/>
    <property type="match status" value="1"/>
</dbReference>
<keyword evidence="1 3" id="KW-0732">Signal</keyword>
<comment type="caution">
    <text evidence="5">The sequence shown here is derived from an EMBL/GenBank/DDBJ whole genome shotgun (WGS) entry which is preliminary data.</text>
</comment>
<feature type="chain" id="PRO_5019512864" evidence="3">
    <location>
        <begin position="19"/>
        <end position="265"/>
    </location>
</feature>
<dbReference type="NCBIfam" id="NF038402">
    <property type="entry name" value="TroA_like"/>
    <property type="match status" value="1"/>
</dbReference>
<feature type="coiled-coil region" evidence="2">
    <location>
        <begin position="110"/>
        <end position="147"/>
    </location>
</feature>
<dbReference type="PANTHER" id="PTHR30535">
    <property type="entry name" value="VITAMIN B12-BINDING PROTEIN"/>
    <property type="match status" value="1"/>
</dbReference>
<dbReference type="Gene3D" id="3.40.50.1980">
    <property type="entry name" value="Nitrogenase molybdenum iron protein domain"/>
    <property type="match status" value="2"/>
</dbReference>
<evidence type="ECO:0000256" key="1">
    <source>
        <dbReference type="ARBA" id="ARBA00022729"/>
    </source>
</evidence>
<dbReference type="AlphaFoldDB" id="A0A418XI91"/>
<evidence type="ECO:0000259" key="4">
    <source>
        <dbReference type="PROSITE" id="PS50983"/>
    </source>
</evidence>
<accession>A0A418XI91</accession>